<sequence length="319" mass="35098">MDETNYALVVAPESALQFTLTRDSSADKTSDGTASCLMTLKHPGGNAYLAFKVKTTQPRRYLVRPNQGIVAPGTSETVKIVLVEKDKQMLLQSFDRLGQSALDHSKDKFLVQSCMIDETFGKNYLEQKRTLVDDHSPDGAKASKDLAESLTAMWNKLSSGEDSRIFNRKLQVRHVVAASSGKETPSKVAPKGKFSDKTSLESMTPDQMFAEISSLRRKYDELVTFSVNLTAERDILNNTLEQTKRDLNREVAKNKDLAAGKTRDGGVDTAKSSGGGIGFFTFIIMAVLIFLVAVKLSLMGKVDFLLEAPVVGDVMRMEL</sequence>
<comment type="subcellular location">
    <subcellularLocation>
        <location evidence="1">Membrane</location>
        <topology evidence="1">Single-pass type IV membrane protein</topology>
    </subcellularLocation>
</comment>
<keyword evidence="5 7" id="KW-0472">Membrane</keyword>
<dbReference type="Proteomes" id="UP001054902">
    <property type="component" value="Unassembled WGS sequence"/>
</dbReference>
<dbReference type="InterPro" id="IPR016763">
    <property type="entry name" value="VAP"/>
</dbReference>
<evidence type="ECO:0000256" key="2">
    <source>
        <dbReference type="ARBA" id="ARBA00008932"/>
    </source>
</evidence>
<name>A0AAD3CLB8_9STRA</name>
<feature type="domain" description="MSP" evidence="8">
    <location>
        <begin position="7"/>
        <end position="172"/>
    </location>
</feature>
<evidence type="ECO:0000256" key="5">
    <source>
        <dbReference type="ARBA" id="ARBA00023136"/>
    </source>
</evidence>
<dbReference type="SUPFAM" id="SSF49354">
    <property type="entry name" value="PapD-like"/>
    <property type="match status" value="1"/>
</dbReference>
<comment type="caution">
    <text evidence="9">The sequence shown here is derived from an EMBL/GenBank/DDBJ whole genome shotgun (WGS) entry which is preliminary data.</text>
</comment>
<keyword evidence="10" id="KW-1185">Reference proteome</keyword>
<evidence type="ECO:0000313" key="9">
    <source>
        <dbReference type="EMBL" id="GFH48157.1"/>
    </source>
</evidence>
<proteinExistence type="inferred from homology"/>
<accession>A0AAD3CLB8</accession>
<evidence type="ECO:0000256" key="7">
    <source>
        <dbReference type="SAM" id="Phobius"/>
    </source>
</evidence>
<evidence type="ECO:0000313" key="10">
    <source>
        <dbReference type="Proteomes" id="UP001054902"/>
    </source>
</evidence>
<dbReference type="Pfam" id="PF00635">
    <property type="entry name" value="Motile_Sperm"/>
    <property type="match status" value="1"/>
</dbReference>
<dbReference type="Gene3D" id="2.60.40.10">
    <property type="entry name" value="Immunoglobulins"/>
    <property type="match status" value="1"/>
</dbReference>
<dbReference type="InterPro" id="IPR000535">
    <property type="entry name" value="MSP_dom"/>
</dbReference>
<evidence type="ECO:0000259" key="8">
    <source>
        <dbReference type="PROSITE" id="PS50202"/>
    </source>
</evidence>
<feature type="transmembrane region" description="Helical" evidence="7">
    <location>
        <begin position="277"/>
        <end position="298"/>
    </location>
</feature>
<dbReference type="PANTHER" id="PTHR10809">
    <property type="entry name" value="VESICLE-ASSOCIATED MEMBRANE PROTEIN-ASSOCIATED PROTEIN"/>
    <property type="match status" value="1"/>
</dbReference>
<evidence type="ECO:0000256" key="1">
    <source>
        <dbReference type="ARBA" id="ARBA00004211"/>
    </source>
</evidence>
<dbReference type="EMBL" id="BLLK01000027">
    <property type="protein sequence ID" value="GFH48157.1"/>
    <property type="molecule type" value="Genomic_DNA"/>
</dbReference>
<dbReference type="InterPro" id="IPR008962">
    <property type="entry name" value="PapD-like_sf"/>
</dbReference>
<dbReference type="PROSITE" id="PS50202">
    <property type="entry name" value="MSP"/>
    <property type="match status" value="1"/>
</dbReference>
<dbReference type="GO" id="GO:0005886">
    <property type="term" value="C:plasma membrane"/>
    <property type="evidence" value="ECO:0007669"/>
    <property type="project" value="TreeGrafter"/>
</dbReference>
<reference evidence="9 10" key="1">
    <citation type="journal article" date="2021" name="Sci. Rep.">
        <title>The genome of the diatom Chaetoceros tenuissimus carries an ancient integrated fragment of an extant virus.</title>
        <authorList>
            <person name="Hongo Y."/>
            <person name="Kimura K."/>
            <person name="Takaki Y."/>
            <person name="Yoshida Y."/>
            <person name="Baba S."/>
            <person name="Kobayashi G."/>
            <person name="Nagasaki K."/>
            <person name="Hano T."/>
            <person name="Tomaru Y."/>
        </authorList>
    </citation>
    <scope>NUCLEOTIDE SEQUENCE [LARGE SCALE GENOMIC DNA]</scope>
    <source>
        <strain evidence="9 10">NIES-3715</strain>
    </source>
</reference>
<evidence type="ECO:0000256" key="3">
    <source>
        <dbReference type="ARBA" id="ARBA00022692"/>
    </source>
</evidence>
<comment type="similarity">
    <text evidence="2">Belongs to the VAMP-associated protein (VAP) (TC 9.B.17) family.</text>
</comment>
<dbReference type="PANTHER" id="PTHR10809:SF6">
    <property type="entry name" value="AT11025P-RELATED"/>
    <property type="match status" value="1"/>
</dbReference>
<organism evidence="9 10">
    <name type="scientific">Chaetoceros tenuissimus</name>
    <dbReference type="NCBI Taxonomy" id="426638"/>
    <lineage>
        <taxon>Eukaryota</taxon>
        <taxon>Sar</taxon>
        <taxon>Stramenopiles</taxon>
        <taxon>Ochrophyta</taxon>
        <taxon>Bacillariophyta</taxon>
        <taxon>Coscinodiscophyceae</taxon>
        <taxon>Chaetocerotophycidae</taxon>
        <taxon>Chaetocerotales</taxon>
        <taxon>Chaetocerotaceae</taxon>
        <taxon>Chaetoceros</taxon>
    </lineage>
</organism>
<dbReference type="GO" id="GO:0005789">
    <property type="term" value="C:endoplasmic reticulum membrane"/>
    <property type="evidence" value="ECO:0007669"/>
    <property type="project" value="InterPro"/>
</dbReference>
<dbReference type="GO" id="GO:0090158">
    <property type="term" value="P:endoplasmic reticulum membrane organization"/>
    <property type="evidence" value="ECO:0007669"/>
    <property type="project" value="TreeGrafter"/>
</dbReference>
<gene>
    <name evidence="9" type="ORF">CTEN210_04633</name>
</gene>
<evidence type="ECO:0000256" key="6">
    <source>
        <dbReference type="SAM" id="Coils"/>
    </source>
</evidence>
<dbReference type="GO" id="GO:0061817">
    <property type="term" value="P:endoplasmic reticulum-plasma membrane tethering"/>
    <property type="evidence" value="ECO:0007669"/>
    <property type="project" value="TreeGrafter"/>
</dbReference>
<dbReference type="AlphaFoldDB" id="A0AAD3CLB8"/>
<keyword evidence="6" id="KW-0175">Coiled coil</keyword>
<evidence type="ECO:0000256" key="4">
    <source>
        <dbReference type="ARBA" id="ARBA00022989"/>
    </source>
</evidence>
<protein>
    <recommendedName>
        <fullName evidence="8">MSP domain-containing protein</fullName>
    </recommendedName>
</protein>
<feature type="coiled-coil region" evidence="6">
    <location>
        <begin position="226"/>
        <end position="257"/>
    </location>
</feature>
<dbReference type="InterPro" id="IPR013783">
    <property type="entry name" value="Ig-like_fold"/>
</dbReference>
<keyword evidence="3 7" id="KW-0812">Transmembrane</keyword>
<keyword evidence="4 7" id="KW-1133">Transmembrane helix</keyword>